<keyword evidence="2" id="KW-0503">Monooxygenase</keyword>
<keyword evidence="2" id="KW-0349">Heme</keyword>
<dbReference type="RefSeq" id="WP_098751833.1">
    <property type="nucleotide sequence ID" value="NZ_WHPN01000207.1"/>
</dbReference>
<dbReference type="PRINTS" id="PR00359">
    <property type="entry name" value="BP450"/>
</dbReference>
<proteinExistence type="inferred from homology"/>
<dbReference type="SUPFAM" id="SSF48264">
    <property type="entry name" value="Cytochrome P450"/>
    <property type="match status" value="1"/>
</dbReference>
<keyword evidence="2" id="KW-0408">Iron</keyword>
<comment type="similarity">
    <text evidence="1 2">Belongs to the cytochrome P450 family.</text>
</comment>
<dbReference type="InterPro" id="IPR017972">
    <property type="entry name" value="Cyt_P450_CS"/>
</dbReference>
<sequence length="405" mass="44168">MTSAIDAVPLTSEGGSRLHAQTAELRAAGPAVRVGLPEGVTAWSVTRGDVVKRLMNDSQVSKDARRHWPGYRAGAIRWLYSWVDVQSMLTADGADHARLRTLIGKAFTPRRIEALRPMVERIVNDLLDAMESHRGDASVDLRAHFSYGVPTEVICGMFGVPGEQRADMLRVIDSVLATDVTEEESEAIGRDLFRVMTTLIETKRRSPGDDMTSLLLDAHEDGDRLSEAELVSTLILMIGAGSETAVALINHAVRELLSHPGQLAAVLADPRRWEDVVEETLRLHPPIVHMPLRFAVTDIDLGDGVTIRAGDPILVGFGAHGRDPGVHERPEAFDIDRPGKEHLAFGHGLHYCLGAPLARLEAMVALPALFDRFPRLALAADEPSPQRSFIGNDLTRLPVRPGPPA</sequence>
<evidence type="ECO:0000256" key="1">
    <source>
        <dbReference type="ARBA" id="ARBA00010617"/>
    </source>
</evidence>
<keyword evidence="4" id="KW-1185">Reference proteome</keyword>
<keyword evidence="2" id="KW-0560">Oxidoreductase</keyword>
<name>A0ABQ7FKN8_9ACTN</name>
<reference evidence="3 4" key="1">
    <citation type="submission" date="2019-10" db="EMBL/GenBank/DDBJ databases">
        <title>Streptomyces tenebrisbrunneis sp.nov., an endogenous actinomycete isolated from of Lycium ruthenicum.</title>
        <authorList>
            <person name="Ma L."/>
        </authorList>
    </citation>
    <scope>NUCLEOTIDE SEQUENCE [LARGE SCALE GENOMIC DNA]</scope>
    <source>
        <strain evidence="3 4">TRM 66187</strain>
    </source>
</reference>
<dbReference type="InterPro" id="IPR036396">
    <property type="entry name" value="Cyt_P450_sf"/>
</dbReference>
<evidence type="ECO:0000313" key="3">
    <source>
        <dbReference type="EMBL" id="KAF4409526.1"/>
    </source>
</evidence>
<comment type="caution">
    <text evidence="3">The sequence shown here is derived from an EMBL/GenBank/DDBJ whole genome shotgun (WGS) entry which is preliminary data.</text>
</comment>
<dbReference type="Gene3D" id="1.10.630.10">
    <property type="entry name" value="Cytochrome P450"/>
    <property type="match status" value="1"/>
</dbReference>
<dbReference type="PANTHER" id="PTHR46696">
    <property type="entry name" value="P450, PUTATIVE (EUROFUNG)-RELATED"/>
    <property type="match status" value="1"/>
</dbReference>
<gene>
    <name evidence="3" type="ORF">GCU69_08500</name>
</gene>
<organism evidence="3 4">
    <name type="scientific">Streptomyces lycii</name>
    <dbReference type="NCBI Taxonomy" id="2654337"/>
    <lineage>
        <taxon>Bacteria</taxon>
        <taxon>Bacillati</taxon>
        <taxon>Actinomycetota</taxon>
        <taxon>Actinomycetes</taxon>
        <taxon>Kitasatosporales</taxon>
        <taxon>Streptomycetaceae</taxon>
        <taxon>Streptomyces</taxon>
    </lineage>
</organism>
<accession>A0ABQ7FKN8</accession>
<protein>
    <submittedName>
        <fullName evidence="3">Cytochrome P450</fullName>
    </submittedName>
</protein>
<dbReference type="PRINTS" id="PR00385">
    <property type="entry name" value="P450"/>
</dbReference>
<dbReference type="PROSITE" id="PS00086">
    <property type="entry name" value="CYTOCHROME_P450"/>
    <property type="match status" value="1"/>
</dbReference>
<dbReference type="PANTHER" id="PTHR46696:SF1">
    <property type="entry name" value="CYTOCHROME P450 YJIB-RELATED"/>
    <property type="match status" value="1"/>
</dbReference>
<evidence type="ECO:0000256" key="2">
    <source>
        <dbReference type="RuleBase" id="RU000461"/>
    </source>
</evidence>
<dbReference type="Proteomes" id="UP000621266">
    <property type="component" value="Unassembled WGS sequence"/>
</dbReference>
<dbReference type="InterPro" id="IPR001128">
    <property type="entry name" value="Cyt_P450"/>
</dbReference>
<dbReference type="Pfam" id="PF00067">
    <property type="entry name" value="p450"/>
    <property type="match status" value="2"/>
</dbReference>
<dbReference type="EMBL" id="WHPN01000207">
    <property type="protein sequence ID" value="KAF4409526.1"/>
    <property type="molecule type" value="Genomic_DNA"/>
</dbReference>
<keyword evidence="2" id="KW-0479">Metal-binding</keyword>
<dbReference type="InterPro" id="IPR002397">
    <property type="entry name" value="Cyt_P450_B"/>
</dbReference>
<evidence type="ECO:0000313" key="4">
    <source>
        <dbReference type="Proteomes" id="UP000621266"/>
    </source>
</evidence>
<dbReference type="CDD" id="cd11029">
    <property type="entry name" value="CYP107-like"/>
    <property type="match status" value="1"/>
</dbReference>